<sequence length="175" mass="20202">MKLLLTPCLIIAILIFAVGCTKYAVNPDDALEFYLHNQKIRVSHYNILAKEKIDTNTFLILYLRDNYLIAHKFYKNNRNMIADKNIEGGIQLQNNEPVEYFVTSGIVNNKNYTAVVGVVNSDEIKTTKVYKKKDGNWKEIASSVYKTFIVVDYSHNVEYKILGYDHRGQVIFENP</sequence>
<gene>
    <name evidence="1" type="ORF">P378_19340</name>
</gene>
<keyword evidence="2" id="KW-1185">Reference proteome</keyword>
<evidence type="ECO:0008006" key="3">
    <source>
        <dbReference type="Google" id="ProtNLM"/>
    </source>
</evidence>
<accession>A0A2C6L1G7</accession>
<proteinExistence type="predicted"/>
<dbReference type="RefSeq" id="WP_099084083.1">
    <property type="nucleotide sequence ID" value="NZ_AWQQ01000132.1"/>
</dbReference>
<name>A0A2C6L1G7_9FIRM</name>
<dbReference type="EMBL" id="AWQQ01000132">
    <property type="protein sequence ID" value="PHJ36941.1"/>
    <property type="molecule type" value="Genomic_DNA"/>
</dbReference>
<protein>
    <recommendedName>
        <fullName evidence="3">Lipoprotein</fullName>
    </recommendedName>
</protein>
<organism evidence="1 2">
    <name type="scientific">Desulforamulus profundi</name>
    <dbReference type="NCBI Taxonomy" id="1383067"/>
    <lineage>
        <taxon>Bacteria</taxon>
        <taxon>Bacillati</taxon>
        <taxon>Bacillota</taxon>
        <taxon>Clostridia</taxon>
        <taxon>Eubacteriales</taxon>
        <taxon>Peptococcaceae</taxon>
        <taxon>Desulforamulus</taxon>
    </lineage>
</organism>
<comment type="caution">
    <text evidence="1">The sequence shown here is derived from an EMBL/GenBank/DDBJ whole genome shotgun (WGS) entry which is preliminary data.</text>
</comment>
<reference evidence="1 2" key="1">
    <citation type="submission" date="2013-09" db="EMBL/GenBank/DDBJ databases">
        <title>Biodegradation of hydrocarbons in the deep terrestrial subsurface : characterization of a microbial consortium composed of two Desulfotomaculum species originating from a deep geological formation.</title>
        <authorList>
            <person name="Aullo T."/>
            <person name="Berlendis S."/>
            <person name="Lascourreges J.-F."/>
            <person name="Dessort D."/>
            <person name="Saint-Laurent S."/>
            <person name="Schraauwers B."/>
            <person name="Mas J."/>
            <person name="Magot M."/>
            <person name="Ranchou-Peyruse A."/>
        </authorList>
    </citation>
    <scope>NUCLEOTIDE SEQUENCE [LARGE SCALE GENOMIC DNA]</scope>
    <source>
        <strain evidence="1 2">Bs107</strain>
    </source>
</reference>
<dbReference type="PROSITE" id="PS51257">
    <property type="entry name" value="PROKAR_LIPOPROTEIN"/>
    <property type="match status" value="1"/>
</dbReference>
<evidence type="ECO:0000313" key="1">
    <source>
        <dbReference type="EMBL" id="PHJ36941.1"/>
    </source>
</evidence>
<evidence type="ECO:0000313" key="2">
    <source>
        <dbReference type="Proteomes" id="UP000222564"/>
    </source>
</evidence>
<dbReference type="Proteomes" id="UP000222564">
    <property type="component" value="Unassembled WGS sequence"/>
</dbReference>
<dbReference type="AlphaFoldDB" id="A0A2C6L1G7"/>